<evidence type="ECO:0000256" key="2">
    <source>
        <dbReference type="ARBA" id="ARBA00023315"/>
    </source>
</evidence>
<evidence type="ECO:0000256" key="1">
    <source>
        <dbReference type="ARBA" id="ARBA00022679"/>
    </source>
</evidence>
<evidence type="ECO:0000259" key="3">
    <source>
        <dbReference type="PROSITE" id="PS51186"/>
    </source>
</evidence>
<proteinExistence type="predicted"/>
<protein>
    <submittedName>
        <fullName evidence="4">Acetyltransferase</fullName>
    </submittedName>
</protein>
<gene>
    <name evidence="4" type="ORF">C2E16_08610</name>
</gene>
<dbReference type="PROSITE" id="PS51186">
    <property type="entry name" value="GNAT"/>
    <property type="match status" value="1"/>
</dbReference>
<sequence>MMFSIRRVRQDEGEMVIAIWRRAVDATHHFLTSADKQDIEREVRAFLPQAPLWVAVTPQDRPVAFMLLSEDHLDALFVDPELRGCGVGRLLVKHALALIPSLTTDVNEQNAQAAGFYKKMGFVVTGRSPVDDCGRPYPLLHLRYRGA</sequence>
<dbReference type="Gene3D" id="3.40.630.30">
    <property type="match status" value="1"/>
</dbReference>
<dbReference type="PANTHER" id="PTHR43800:SF1">
    <property type="entry name" value="PEPTIDYL-LYSINE N-ACETYLTRANSFERASE YJAB"/>
    <property type="match status" value="1"/>
</dbReference>
<dbReference type="Proteomes" id="UP000237673">
    <property type="component" value="Chromosome"/>
</dbReference>
<reference evidence="4 5" key="1">
    <citation type="submission" date="2018-01" db="EMBL/GenBank/DDBJ databases">
        <title>Complete and assembled Genome of Pantoea calida DSM22759T.</title>
        <authorList>
            <person name="Stevens M.J.A."/>
            <person name="Zurfluh K."/>
            <person name="Stephan R."/>
        </authorList>
    </citation>
    <scope>NUCLEOTIDE SEQUENCE [LARGE SCALE GENOMIC DNA]</scope>
    <source>
        <strain evidence="4 5">DSM 22759</strain>
    </source>
</reference>
<dbReference type="EMBL" id="CP026378">
    <property type="protein sequence ID" value="AUY24962.1"/>
    <property type="molecule type" value="Genomic_DNA"/>
</dbReference>
<keyword evidence="1" id="KW-0808">Transferase</keyword>
<dbReference type="PANTHER" id="PTHR43800">
    <property type="entry name" value="PEPTIDYL-LYSINE N-ACETYLTRANSFERASE YJAB"/>
    <property type="match status" value="1"/>
</dbReference>
<dbReference type="InterPro" id="IPR000182">
    <property type="entry name" value="GNAT_dom"/>
</dbReference>
<organism evidence="4 5">
    <name type="scientific">Mixta calida</name>
    <dbReference type="NCBI Taxonomy" id="665913"/>
    <lineage>
        <taxon>Bacteria</taxon>
        <taxon>Pseudomonadati</taxon>
        <taxon>Pseudomonadota</taxon>
        <taxon>Gammaproteobacteria</taxon>
        <taxon>Enterobacterales</taxon>
        <taxon>Erwiniaceae</taxon>
        <taxon>Mixta</taxon>
    </lineage>
</organism>
<evidence type="ECO:0000313" key="4">
    <source>
        <dbReference type="EMBL" id="AUY24962.1"/>
    </source>
</evidence>
<dbReference type="RefSeq" id="WP_038626687.1">
    <property type="nucleotide sequence ID" value="NZ_CAXONQ010000014.1"/>
</dbReference>
<keyword evidence="5" id="KW-1185">Reference proteome</keyword>
<dbReference type="NCBIfam" id="NF007807">
    <property type="entry name" value="PRK10514.1"/>
    <property type="match status" value="1"/>
</dbReference>
<accession>A0ABN5HE39</accession>
<dbReference type="GeneID" id="84633259"/>
<name>A0ABN5HE39_9GAMM</name>
<feature type="domain" description="N-acetyltransferase" evidence="3">
    <location>
        <begin position="3"/>
        <end position="144"/>
    </location>
</feature>
<dbReference type="SUPFAM" id="SSF55729">
    <property type="entry name" value="Acyl-CoA N-acyltransferases (Nat)"/>
    <property type="match status" value="1"/>
</dbReference>
<keyword evidence="2" id="KW-0012">Acyltransferase</keyword>
<dbReference type="Pfam" id="PF13673">
    <property type="entry name" value="Acetyltransf_10"/>
    <property type="match status" value="1"/>
</dbReference>
<dbReference type="InterPro" id="IPR016181">
    <property type="entry name" value="Acyl_CoA_acyltransferase"/>
</dbReference>
<evidence type="ECO:0000313" key="5">
    <source>
        <dbReference type="Proteomes" id="UP000237673"/>
    </source>
</evidence>
<dbReference type="CDD" id="cd04301">
    <property type="entry name" value="NAT_SF"/>
    <property type="match status" value="1"/>
</dbReference>